<dbReference type="CDD" id="cd03710">
    <property type="entry name" value="BipA_TypA_C"/>
    <property type="match status" value="1"/>
</dbReference>
<keyword evidence="1" id="KW-0342">GTP-binding</keyword>
<dbReference type="Pfam" id="PF03144">
    <property type="entry name" value="GTP_EFTU_D2"/>
    <property type="match status" value="1"/>
</dbReference>
<dbReference type="InterPro" id="IPR006298">
    <property type="entry name" value="BipA"/>
</dbReference>
<dbReference type="Gene3D" id="3.30.70.870">
    <property type="entry name" value="Elongation Factor G (Translational Gtpase), domain 3"/>
    <property type="match status" value="1"/>
</dbReference>
<dbReference type="FunFam" id="3.30.70.240:FF:000002">
    <property type="entry name" value="GTP-binding protein TypA"/>
    <property type="match status" value="1"/>
</dbReference>
<dbReference type="PROSITE" id="PS00301">
    <property type="entry name" value="G_TR_1"/>
    <property type="match status" value="1"/>
</dbReference>
<dbReference type="FunFam" id="3.30.70.870:FF:000003">
    <property type="entry name" value="GTP-binding protein TypA"/>
    <property type="match status" value="1"/>
</dbReference>
<name>A0A2M7YP69_9BACT</name>
<dbReference type="FunFam" id="2.40.30.10:FF:000016">
    <property type="entry name" value="GTP-binding protein TypA"/>
    <property type="match status" value="1"/>
</dbReference>
<dbReference type="CDD" id="cd01891">
    <property type="entry name" value="TypA_BipA"/>
    <property type="match status" value="1"/>
</dbReference>
<evidence type="ECO:0000256" key="2">
    <source>
        <dbReference type="ARBA" id="ARBA00035722"/>
    </source>
</evidence>
<dbReference type="Pfam" id="PF00009">
    <property type="entry name" value="GTP_EFTU"/>
    <property type="match status" value="1"/>
</dbReference>
<dbReference type="PRINTS" id="PR00315">
    <property type="entry name" value="ELONGATNFCT"/>
</dbReference>
<protein>
    <recommendedName>
        <fullName evidence="2">50S ribosomal subunit assembly factor BipA</fullName>
    </recommendedName>
</protein>
<reference evidence="5" key="1">
    <citation type="submission" date="2017-09" db="EMBL/GenBank/DDBJ databases">
        <title>Depth-based differentiation of microbial function through sediment-hosted aquifers and enrichment of novel symbionts in the deep terrestrial subsurface.</title>
        <authorList>
            <person name="Probst A.J."/>
            <person name="Ladd B."/>
            <person name="Jarett J.K."/>
            <person name="Geller-Mcgrath D.E."/>
            <person name="Sieber C.M.K."/>
            <person name="Emerson J.B."/>
            <person name="Anantharaman K."/>
            <person name="Thomas B.C."/>
            <person name="Malmstrom R."/>
            <person name="Stieglmeier M."/>
            <person name="Klingl A."/>
            <person name="Woyke T."/>
            <person name="Ryan C.M."/>
            <person name="Banfield J.F."/>
        </authorList>
    </citation>
    <scope>NUCLEOTIDE SEQUENCE [LARGE SCALE GENOMIC DNA]</scope>
</reference>
<dbReference type="Proteomes" id="UP000230434">
    <property type="component" value="Unassembled WGS sequence"/>
</dbReference>
<dbReference type="GO" id="GO:0005525">
    <property type="term" value="F:GTP binding"/>
    <property type="evidence" value="ECO:0007669"/>
    <property type="project" value="UniProtKB-KW"/>
</dbReference>
<evidence type="ECO:0000313" key="4">
    <source>
        <dbReference type="EMBL" id="PJA64781.1"/>
    </source>
</evidence>
<evidence type="ECO:0000259" key="3">
    <source>
        <dbReference type="PROSITE" id="PS51722"/>
    </source>
</evidence>
<dbReference type="InterPro" id="IPR031157">
    <property type="entry name" value="G_TR_CS"/>
</dbReference>
<dbReference type="CDD" id="cd16263">
    <property type="entry name" value="BipA_III"/>
    <property type="match status" value="1"/>
</dbReference>
<dbReference type="Gene3D" id="2.40.30.10">
    <property type="entry name" value="Translation factors"/>
    <property type="match status" value="1"/>
</dbReference>
<dbReference type="GO" id="GO:0005829">
    <property type="term" value="C:cytosol"/>
    <property type="evidence" value="ECO:0007669"/>
    <property type="project" value="TreeGrafter"/>
</dbReference>
<evidence type="ECO:0000256" key="1">
    <source>
        <dbReference type="ARBA" id="ARBA00023134"/>
    </source>
</evidence>
<dbReference type="PROSITE" id="PS51722">
    <property type="entry name" value="G_TR_2"/>
    <property type="match status" value="1"/>
</dbReference>
<dbReference type="InterPro" id="IPR009000">
    <property type="entry name" value="Transl_B-barrel_sf"/>
</dbReference>
<dbReference type="InterPro" id="IPR047041">
    <property type="entry name" value="BipA_GTP-bd_dom"/>
</dbReference>
<dbReference type="Gene3D" id="3.30.70.240">
    <property type="match status" value="1"/>
</dbReference>
<dbReference type="InterPro" id="IPR047042">
    <property type="entry name" value="BipA_II"/>
</dbReference>
<dbReference type="FunFam" id="3.40.50.300:FF:000055">
    <property type="entry name" value="GTP-binding protein TypA"/>
    <property type="match status" value="1"/>
</dbReference>
<dbReference type="EMBL" id="PFWF01000026">
    <property type="protein sequence ID" value="PJA64781.1"/>
    <property type="molecule type" value="Genomic_DNA"/>
</dbReference>
<organism evidence="4 5">
    <name type="scientific">Candidatus Portnoybacteria bacterium CG_4_9_14_3_um_filter_40_10</name>
    <dbReference type="NCBI Taxonomy" id="1974804"/>
    <lineage>
        <taxon>Bacteria</taxon>
        <taxon>Candidatus Portnoyibacteriota</taxon>
    </lineage>
</organism>
<evidence type="ECO:0000313" key="5">
    <source>
        <dbReference type="Proteomes" id="UP000230434"/>
    </source>
</evidence>
<keyword evidence="1" id="KW-0547">Nucleotide-binding</keyword>
<dbReference type="Pfam" id="PF21018">
    <property type="entry name" value="BipA_C"/>
    <property type="match status" value="1"/>
</dbReference>
<dbReference type="InterPro" id="IPR000640">
    <property type="entry name" value="EFG_V-like"/>
</dbReference>
<dbReference type="AlphaFoldDB" id="A0A2M7YP69"/>
<dbReference type="InterPro" id="IPR027417">
    <property type="entry name" value="P-loop_NTPase"/>
</dbReference>
<dbReference type="NCBIfam" id="TIGR00231">
    <property type="entry name" value="small_GTP"/>
    <property type="match status" value="1"/>
</dbReference>
<dbReference type="SUPFAM" id="SSF50447">
    <property type="entry name" value="Translation proteins"/>
    <property type="match status" value="1"/>
</dbReference>
<dbReference type="Gene3D" id="3.40.50.300">
    <property type="entry name" value="P-loop containing nucleotide triphosphate hydrolases"/>
    <property type="match status" value="1"/>
</dbReference>
<dbReference type="InterPro" id="IPR035647">
    <property type="entry name" value="EFG_III/V"/>
</dbReference>
<dbReference type="InterPro" id="IPR035651">
    <property type="entry name" value="BipA_V"/>
</dbReference>
<dbReference type="InterPro" id="IPR047043">
    <property type="entry name" value="BipA_III"/>
</dbReference>
<feature type="domain" description="Tr-type G" evidence="3">
    <location>
        <begin position="1"/>
        <end position="193"/>
    </location>
</feature>
<dbReference type="CDD" id="cd03691">
    <property type="entry name" value="BipA_TypA_II"/>
    <property type="match status" value="1"/>
</dbReference>
<dbReference type="InterPro" id="IPR005225">
    <property type="entry name" value="Small_GTP-bd"/>
</dbReference>
<dbReference type="SUPFAM" id="SSF52540">
    <property type="entry name" value="P-loop containing nucleoside triphosphate hydrolases"/>
    <property type="match status" value="1"/>
</dbReference>
<dbReference type="SUPFAM" id="SSF54980">
    <property type="entry name" value="EF-G C-terminal domain-like"/>
    <property type="match status" value="2"/>
</dbReference>
<dbReference type="InterPro" id="IPR004161">
    <property type="entry name" value="EFTu-like_2"/>
</dbReference>
<comment type="caution">
    <text evidence="4">The sequence shown here is derived from an EMBL/GenBank/DDBJ whole genome shotgun (WGS) entry which is preliminary data.</text>
</comment>
<dbReference type="InterPro" id="IPR042116">
    <property type="entry name" value="TypA/BipA_C"/>
</dbReference>
<dbReference type="GO" id="GO:0003924">
    <property type="term" value="F:GTPase activity"/>
    <property type="evidence" value="ECO:0007669"/>
    <property type="project" value="InterPro"/>
</dbReference>
<dbReference type="GO" id="GO:1990904">
    <property type="term" value="C:ribonucleoprotein complex"/>
    <property type="evidence" value="ECO:0007669"/>
    <property type="project" value="TreeGrafter"/>
</dbReference>
<accession>A0A2M7YP69</accession>
<gene>
    <name evidence="4" type="primary">typA</name>
    <name evidence="4" type="ORF">CO159_01180</name>
</gene>
<dbReference type="Pfam" id="PF00679">
    <property type="entry name" value="EFG_C"/>
    <property type="match status" value="1"/>
</dbReference>
<dbReference type="InterPro" id="IPR048876">
    <property type="entry name" value="BipA_C"/>
</dbReference>
<dbReference type="PANTHER" id="PTHR42908:SF8">
    <property type="entry name" value="TR-TYPE G DOMAIN-CONTAINING PROTEIN"/>
    <property type="match status" value="1"/>
</dbReference>
<dbReference type="NCBIfam" id="TIGR01394">
    <property type="entry name" value="TypA_BipA"/>
    <property type="match status" value="1"/>
</dbReference>
<dbReference type="InterPro" id="IPR000795">
    <property type="entry name" value="T_Tr_GTP-bd_dom"/>
</dbReference>
<dbReference type="Gene3D" id="2.40.50.250">
    <property type="entry name" value="bipa protein"/>
    <property type="match status" value="1"/>
</dbReference>
<proteinExistence type="predicted"/>
<sequence length="594" mass="66144">MEIRNIAIIAHVDHGKTRLTDALMQQTGMAEAGVSMDSNALEQERGITIYSKNTSIIYKDTKINIVDTPGHADFGSEVERVLRSVDSVLLLVDAQEGPMPQTKFVLKKSLELGLKPIVVINKIDKPAGRPKWAQEMVLELFMDLGASNEQLDFTTVYAIAKQGIAKMKLTDESKDLRPLLDVILKEVPLASGQEKINLPLLVQPFNLAYDNFLGRLAIGRIYEGQIKAGQNVFVKKTSGETRKGKITKLFTFRGLARQETVEAGAGDIVMIAGLPDIYIGETICANAKQEVLPAINIDEPTISLNFLVNNSPFAGREGKFVTGRQIKERLQKELEVNVGLKIDFSSSEYYKVYGRGELHIAILLENMRREGFELQVSQPKVIIKEEDGKRLEPFEEATIDVPDKLAGTVISKLSKRRGVILKIGPEHGHTRIIFEIPTRGLLGYRGEFVVDTRGEGILCSRVIGFKPYVGEIEKHDLGSMTSMVNGKALGYALYNLQKRGALYIGANLEVYEGMVIGNVSKGDDIEVNPTKGKQLTNMRSKSSDEAIMLTRPLELTLERGLEIMQDDEYLEVTPQAVRLRKQFLTKLDRTRAKR</sequence>
<dbReference type="PANTHER" id="PTHR42908">
    <property type="entry name" value="TRANSLATION ELONGATION FACTOR-RELATED"/>
    <property type="match status" value="1"/>
</dbReference>